<keyword evidence="1" id="KW-1133">Transmembrane helix</keyword>
<accession>A0AAN7SD36</accession>
<evidence type="ECO:0000256" key="2">
    <source>
        <dbReference type="SAM" id="SignalP"/>
    </source>
</evidence>
<comment type="caution">
    <text evidence="3">The sequence shown here is derived from an EMBL/GenBank/DDBJ whole genome shotgun (WGS) entry which is preliminary data.</text>
</comment>
<feature type="transmembrane region" description="Helical" evidence="1">
    <location>
        <begin position="90"/>
        <end position="120"/>
    </location>
</feature>
<evidence type="ECO:0000313" key="3">
    <source>
        <dbReference type="EMBL" id="KAK4875567.1"/>
    </source>
</evidence>
<dbReference type="Pfam" id="PF07898">
    <property type="entry name" value="DUF1676"/>
    <property type="match status" value="1"/>
</dbReference>
<sequence length="129" mass="14490">MMYWWCIFMLVIVSIESTCAQKLQSARRDLSTTHKSLTTSSLFDGWSLLNQIGMTTEDNDEEETARKRGKVKKKLKRFILPLLLAYKLKFFALIPLLVGGLLLLTASTGLAGFFFALFAASMGLKTGHH</sequence>
<name>A0AAN7SD36_9COLE</name>
<keyword evidence="4" id="KW-1185">Reference proteome</keyword>
<keyword evidence="1" id="KW-0812">Transmembrane</keyword>
<organism evidence="3 4">
    <name type="scientific">Aquatica leii</name>
    <dbReference type="NCBI Taxonomy" id="1421715"/>
    <lineage>
        <taxon>Eukaryota</taxon>
        <taxon>Metazoa</taxon>
        <taxon>Ecdysozoa</taxon>
        <taxon>Arthropoda</taxon>
        <taxon>Hexapoda</taxon>
        <taxon>Insecta</taxon>
        <taxon>Pterygota</taxon>
        <taxon>Neoptera</taxon>
        <taxon>Endopterygota</taxon>
        <taxon>Coleoptera</taxon>
        <taxon>Polyphaga</taxon>
        <taxon>Elateriformia</taxon>
        <taxon>Elateroidea</taxon>
        <taxon>Lampyridae</taxon>
        <taxon>Luciolinae</taxon>
        <taxon>Aquatica</taxon>
    </lineage>
</organism>
<dbReference type="EMBL" id="JARPUR010000005">
    <property type="protein sequence ID" value="KAK4875567.1"/>
    <property type="molecule type" value="Genomic_DNA"/>
</dbReference>
<feature type="chain" id="PRO_5042816159" evidence="2">
    <location>
        <begin position="21"/>
        <end position="129"/>
    </location>
</feature>
<feature type="signal peptide" evidence="2">
    <location>
        <begin position="1"/>
        <end position="20"/>
    </location>
</feature>
<proteinExistence type="predicted"/>
<evidence type="ECO:0000256" key="1">
    <source>
        <dbReference type="SAM" id="Phobius"/>
    </source>
</evidence>
<keyword evidence="2" id="KW-0732">Signal</keyword>
<evidence type="ECO:0000313" key="4">
    <source>
        <dbReference type="Proteomes" id="UP001353858"/>
    </source>
</evidence>
<dbReference type="Proteomes" id="UP001353858">
    <property type="component" value="Unassembled WGS sequence"/>
</dbReference>
<keyword evidence="1" id="KW-0472">Membrane</keyword>
<dbReference type="InterPro" id="IPR012464">
    <property type="entry name" value="DUF1676"/>
</dbReference>
<gene>
    <name evidence="3" type="ORF">RN001_011989</name>
</gene>
<dbReference type="AlphaFoldDB" id="A0AAN7SD36"/>
<protein>
    <submittedName>
        <fullName evidence="3">Uncharacterized protein</fullName>
    </submittedName>
</protein>
<reference evidence="4" key="1">
    <citation type="submission" date="2023-01" db="EMBL/GenBank/DDBJ databases">
        <title>Key to firefly adult light organ development and bioluminescence: homeobox transcription factors regulate luciferase expression and transportation to peroxisome.</title>
        <authorList>
            <person name="Fu X."/>
        </authorList>
    </citation>
    <scope>NUCLEOTIDE SEQUENCE [LARGE SCALE GENOMIC DNA]</scope>
</reference>